<dbReference type="EMBL" id="AP014705">
    <property type="protein sequence ID" value="BAQ49777.1"/>
    <property type="molecule type" value="Genomic_DNA"/>
</dbReference>
<sequence>MARALIDDVLLFLLPFVVFAGWLVVSRRNPLLWSHWSEQATRLAIAGAAFVILSFVVVALTAERHRDGFVPTHIENGRVVPGQFR</sequence>
<dbReference type="AlphaFoldDB" id="A0A0C6FRY6"/>
<dbReference type="Proteomes" id="UP000061432">
    <property type="component" value="Plasmid pMaq22A_1p"/>
</dbReference>
<dbReference type="OrthoDB" id="7366326at2"/>
<dbReference type="RefSeq" id="WP_060850770.1">
    <property type="nucleotide sequence ID" value="NZ_AP014705.1"/>
</dbReference>
<dbReference type="Pfam" id="PF19606">
    <property type="entry name" value="DUF6111"/>
    <property type="match status" value="1"/>
</dbReference>
<name>A0A0C6FRY6_9HYPH</name>
<proteinExistence type="predicted"/>
<keyword evidence="2" id="KW-0614">Plasmid</keyword>
<feature type="transmembrane region" description="Helical" evidence="1">
    <location>
        <begin position="42"/>
        <end position="62"/>
    </location>
</feature>
<dbReference type="PATRIC" id="fig|270351.10.peg.6890"/>
<geneLocation type="plasmid" evidence="3">
    <name>pMaq22A_1p DNA</name>
</geneLocation>
<organism evidence="2 3">
    <name type="scientific">Methylobacterium aquaticum</name>
    <dbReference type="NCBI Taxonomy" id="270351"/>
    <lineage>
        <taxon>Bacteria</taxon>
        <taxon>Pseudomonadati</taxon>
        <taxon>Pseudomonadota</taxon>
        <taxon>Alphaproteobacteria</taxon>
        <taxon>Hyphomicrobiales</taxon>
        <taxon>Methylobacteriaceae</taxon>
        <taxon>Methylobacterium</taxon>
    </lineage>
</organism>
<gene>
    <name evidence="2" type="ORF">Maq22A_1p38040</name>
</gene>
<protein>
    <submittedName>
        <fullName evidence="2">Uncharacterized protein</fullName>
    </submittedName>
</protein>
<accession>A0A0C6FRY6</accession>
<reference evidence="2 3" key="1">
    <citation type="journal article" date="2015" name="Genome Announc.">
        <title>Complete Genome Sequence of Methylobacterium aquaticum Strain 22A, Isolated from Racomitrium japonicum Moss.</title>
        <authorList>
            <person name="Tani A."/>
            <person name="Ogura Y."/>
            <person name="Hayashi T."/>
            <person name="Kimbara K."/>
        </authorList>
    </citation>
    <scope>NUCLEOTIDE SEQUENCE [LARGE SCALE GENOMIC DNA]</scope>
    <source>
        <strain evidence="2 3">MA-22A</strain>
        <plasmid evidence="3">Plasmid pMaq22A_1p DNA</plasmid>
    </source>
</reference>
<dbReference type="InterPro" id="IPR046093">
    <property type="entry name" value="DUF6111"/>
</dbReference>
<evidence type="ECO:0000313" key="2">
    <source>
        <dbReference type="EMBL" id="BAQ49777.1"/>
    </source>
</evidence>
<evidence type="ECO:0000313" key="3">
    <source>
        <dbReference type="Proteomes" id="UP000061432"/>
    </source>
</evidence>
<dbReference type="KEGG" id="maqu:Maq22A_1p38040"/>
<keyword evidence="1" id="KW-0472">Membrane</keyword>
<reference evidence="3" key="2">
    <citation type="submission" date="2015-01" db="EMBL/GenBank/DDBJ databases">
        <title>Complete genome sequence of Methylobacterium aquaticum strain 22A.</title>
        <authorList>
            <person name="Tani A."/>
            <person name="Ogura Y."/>
            <person name="Hayashi T."/>
        </authorList>
    </citation>
    <scope>NUCLEOTIDE SEQUENCE [LARGE SCALE GENOMIC DNA]</scope>
    <source>
        <strain evidence="3">MA-22A</strain>
        <plasmid evidence="3">Plasmid pMaq22A_1p DNA</plasmid>
    </source>
</reference>
<keyword evidence="1" id="KW-0812">Transmembrane</keyword>
<evidence type="ECO:0000256" key="1">
    <source>
        <dbReference type="SAM" id="Phobius"/>
    </source>
</evidence>
<keyword evidence="1" id="KW-1133">Transmembrane helix</keyword>